<dbReference type="EMBL" id="JADCNL010000012">
    <property type="protein sequence ID" value="KAG0457875.1"/>
    <property type="molecule type" value="Genomic_DNA"/>
</dbReference>
<evidence type="ECO:0000313" key="2">
    <source>
        <dbReference type="Proteomes" id="UP000636800"/>
    </source>
</evidence>
<gene>
    <name evidence="1" type="ORF">HPP92_023032</name>
</gene>
<dbReference type="AlphaFoldDB" id="A0A835PSL3"/>
<accession>A0A835PSL3</accession>
<dbReference type="Proteomes" id="UP000636800">
    <property type="component" value="Chromosome 12"/>
</dbReference>
<protein>
    <submittedName>
        <fullName evidence="1">Uncharacterized protein</fullName>
    </submittedName>
</protein>
<name>A0A835PSL3_VANPL</name>
<reference evidence="1 2" key="1">
    <citation type="journal article" date="2020" name="Nat. Food">
        <title>A phased Vanilla planifolia genome enables genetic improvement of flavour and production.</title>
        <authorList>
            <person name="Hasing T."/>
            <person name="Tang H."/>
            <person name="Brym M."/>
            <person name="Khazi F."/>
            <person name="Huang T."/>
            <person name="Chambers A.H."/>
        </authorList>
    </citation>
    <scope>NUCLEOTIDE SEQUENCE [LARGE SCALE GENOMIC DNA]</scope>
    <source>
        <tissue evidence="1">Leaf</tissue>
    </source>
</reference>
<sequence length="165" mass="18935">MVMNVYQGGEHVKSSSLRMVESFWEDSITYLDYQQPGGYLGNLQALGTESKGKAINEDKLQAAELVSLMENDQPDFSSPLGEFLKSFSWASEVKRRNVGRPMMSPAQVRIARKYRAAEKDNLVVAFYRGSHQISRHAWVENNWVPRARPPDRACEMSNWYMEWAP</sequence>
<dbReference type="OrthoDB" id="4062651at2759"/>
<proteinExistence type="predicted"/>
<comment type="caution">
    <text evidence="1">The sequence shown here is derived from an EMBL/GenBank/DDBJ whole genome shotgun (WGS) entry which is preliminary data.</text>
</comment>
<evidence type="ECO:0000313" key="1">
    <source>
        <dbReference type="EMBL" id="KAG0457875.1"/>
    </source>
</evidence>
<organism evidence="1 2">
    <name type="scientific">Vanilla planifolia</name>
    <name type="common">Vanilla</name>
    <dbReference type="NCBI Taxonomy" id="51239"/>
    <lineage>
        <taxon>Eukaryota</taxon>
        <taxon>Viridiplantae</taxon>
        <taxon>Streptophyta</taxon>
        <taxon>Embryophyta</taxon>
        <taxon>Tracheophyta</taxon>
        <taxon>Spermatophyta</taxon>
        <taxon>Magnoliopsida</taxon>
        <taxon>Liliopsida</taxon>
        <taxon>Asparagales</taxon>
        <taxon>Orchidaceae</taxon>
        <taxon>Vanilloideae</taxon>
        <taxon>Vanilleae</taxon>
        <taxon>Vanilla</taxon>
    </lineage>
</organism>
<keyword evidence="2" id="KW-1185">Reference proteome</keyword>